<sequence length="274" mass="31327">MAFDDLKHAQRERLIFLDRCLTWRGMANRRDLIARFGISSAQAALDFRLYLECSGKTPPIYDSVRKTYLAAEAHKPLAPSSLTEAFETVLNPEDDATAILPPPLRRADPSVIASLYQAMRAKQAIHVRYTSMTSGADGGQWIAPTHFTSDGESVHVRAFSYKHRQYRDYLPIRVGADSTFETRPLSEPLPWDEDWNTRARVWLRPKSGLTREQASAVRREYGFEGQLLCVETRKALEYYLDRRWGLNQNGARLERVKTDYDKLPSDCSRAAVIE</sequence>
<evidence type="ECO:0000313" key="3">
    <source>
        <dbReference type="EMBL" id="SEP36979.1"/>
    </source>
</evidence>
<evidence type="ECO:0000313" key="4">
    <source>
        <dbReference type="Proteomes" id="UP000199615"/>
    </source>
</evidence>
<dbReference type="Pfam" id="PF26109">
    <property type="entry name" value="WHD_BrxR"/>
    <property type="match status" value="1"/>
</dbReference>
<evidence type="ECO:0000259" key="1">
    <source>
        <dbReference type="Pfam" id="PF26107"/>
    </source>
</evidence>
<dbReference type="InterPro" id="IPR059020">
    <property type="entry name" value="CapW_CTD"/>
</dbReference>
<evidence type="ECO:0008006" key="5">
    <source>
        <dbReference type="Google" id="ProtNLM"/>
    </source>
</evidence>
<name>A0A1H8XAX2_9BRAD</name>
<dbReference type="RefSeq" id="WP_139202721.1">
    <property type="nucleotide sequence ID" value="NZ_FODT01000018.1"/>
</dbReference>
<protein>
    <recommendedName>
        <fullName evidence="5">WYL domain-containing protein</fullName>
    </recommendedName>
</protein>
<dbReference type="Proteomes" id="UP000199615">
    <property type="component" value="Unassembled WGS sequence"/>
</dbReference>
<organism evidence="3 4">
    <name type="scientific">Rhodopseudomonas pseudopalustris</name>
    <dbReference type="NCBI Taxonomy" id="1513892"/>
    <lineage>
        <taxon>Bacteria</taxon>
        <taxon>Pseudomonadati</taxon>
        <taxon>Pseudomonadota</taxon>
        <taxon>Alphaproteobacteria</taxon>
        <taxon>Hyphomicrobiales</taxon>
        <taxon>Nitrobacteraceae</taxon>
        <taxon>Rhodopseudomonas</taxon>
    </lineage>
</organism>
<reference evidence="4" key="1">
    <citation type="submission" date="2016-10" db="EMBL/GenBank/DDBJ databases">
        <authorList>
            <person name="Varghese N."/>
            <person name="Submissions S."/>
        </authorList>
    </citation>
    <scope>NUCLEOTIDE SEQUENCE [LARGE SCALE GENOMIC DNA]</scope>
    <source>
        <strain evidence="4">DSM 123</strain>
    </source>
</reference>
<feature type="domain" description="DNA-binding transcriptional repressor CapW winged helix-turn-helix" evidence="2">
    <location>
        <begin position="10"/>
        <end position="79"/>
    </location>
</feature>
<gene>
    <name evidence="3" type="ORF">SAMN05444123_11847</name>
</gene>
<keyword evidence="4" id="KW-1185">Reference proteome</keyword>
<dbReference type="OrthoDB" id="6400324at2"/>
<accession>A0A1H8XAX2</accession>
<proteinExistence type="predicted"/>
<dbReference type="InterPro" id="IPR059019">
    <property type="entry name" value="WHD_CapW"/>
</dbReference>
<evidence type="ECO:0000259" key="2">
    <source>
        <dbReference type="Pfam" id="PF26109"/>
    </source>
</evidence>
<dbReference type="Pfam" id="PF26107">
    <property type="entry name" value="BrxR_CTD"/>
    <property type="match status" value="1"/>
</dbReference>
<dbReference type="EMBL" id="FODT01000018">
    <property type="protein sequence ID" value="SEP36979.1"/>
    <property type="molecule type" value="Genomic_DNA"/>
</dbReference>
<dbReference type="AlphaFoldDB" id="A0A1H8XAX2"/>
<feature type="domain" description="DNA-binding transcriptional repressor CapW C-terminal dimerisation" evidence="1">
    <location>
        <begin position="200"/>
        <end position="254"/>
    </location>
</feature>